<name>A0ABX1L2W8_9LACO</name>
<reference evidence="3 4" key="1">
    <citation type="submission" date="2020-03" db="EMBL/GenBank/DDBJ databases">
        <authorList>
            <person name="Zhang Z."/>
            <person name="Guo Z."/>
            <person name="Hou Q."/>
            <person name="Shen X."/>
        </authorList>
    </citation>
    <scope>NUCLEOTIDE SEQUENCE [LARGE SCALE GENOMIC DNA]</scope>
    <source>
        <strain evidence="3 4">HBUAS51329</strain>
    </source>
</reference>
<dbReference type="RefSeq" id="WP_168848608.1">
    <property type="nucleotide sequence ID" value="NZ_JAAVSD010000001.1"/>
</dbReference>
<evidence type="ECO:0000259" key="2">
    <source>
        <dbReference type="PROSITE" id="PS50937"/>
    </source>
</evidence>
<dbReference type="PANTHER" id="PTHR30204:SF98">
    <property type="entry name" value="HTH-TYPE TRANSCRIPTIONAL REGULATOR ADHR"/>
    <property type="match status" value="1"/>
</dbReference>
<dbReference type="InterPro" id="IPR009061">
    <property type="entry name" value="DNA-bd_dom_put_sf"/>
</dbReference>
<evidence type="ECO:0000313" key="3">
    <source>
        <dbReference type="EMBL" id="NLR28644.1"/>
    </source>
</evidence>
<keyword evidence="1" id="KW-0238">DNA-binding</keyword>
<feature type="domain" description="HTH merR-type" evidence="2">
    <location>
        <begin position="1"/>
        <end position="68"/>
    </location>
</feature>
<dbReference type="InterPro" id="IPR047057">
    <property type="entry name" value="MerR_fam"/>
</dbReference>
<dbReference type="PROSITE" id="PS00552">
    <property type="entry name" value="HTH_MERR_1"/>
    <property type="match status" value="1"/>
</dbReference>
<dbReference type="Pfam" id="PF13411">
    <property type="entry name" value="MerR_1"/>
    <property type="match status" value="1"/>
</dbReference>
<dbReference type="InterPro" id="IPR000551">
    <property type="entry name" value="MerR-type_HTH_dom"/>
</dbReference>
<comment type="caution">
    <text evidence="3">The sequence shown here is derived from an EMBL/GenBank/DDBJ whole genome shotgun (WGS) entry which is preliminary data.</text>
</comment>
<dbReference type="EMBL" id="JAAVSD010000001">
    <property type="protein sequence ID" value="NLR28644.1"/>
    <property type="molecule type" value="Genomic_DNA"/>
</dbReference>
<dbReference type="PRINTS" id="PR00040">
    <property type="entry name" value="HTHMERR"/>
</dbReference>
<dbReference type="SMART" id="SM00422">
    <property type="entry name" value="HTH_MERR"/>
    <property type="match status" value="1"/>
</dbReference>
<dbReference type="Gene3D" id="1.10.1660.10">
    <property type="match status" value="1"/>
</dbReference>
<gene>
    <name evidence="3" type="ORF">HEQ44_00390</name>
</gene>
<keyword evidence="4" id="KW-1185">Reference proteome</keyword>
<dbReference type="PROSITE" id="PS50937">
    <property type="entry name" value="HTH_MERR_2"/>
    <property type="match status" value="1"/>
</dbReference>
<protein>
    <submittedName>
        <fullName evidence="3">MerR family transcriptional regulator</fullName>
    </submittedName>
</protein>
<dbReference type="Proteomes" id="UP000707477">
    <property type="component" value="Unassembled WGS sequence"/>
</dbReference>
<dbReference type="CDD" id="cd01109">
    <property type="entry name" value="HTH_YyaN"/>
    <property type="match status" value="1"/>
</dbReference>
<proteinExistence type="predicted"/>
<sequence>MEIGEFSQKVNLSIDTLRYYEKVGFLKPKRTLGNHRVYDEHDLKWVAFLKRLKQTGMPIREIKRYSELRSQGSSTIDERLSLLKIQEERLQQQAQQTQDYLDFIHHKMAVYQQMKTAESPDNGH</sequence>
<organism evidence="3 4">
    <name type="scientific">Levilactobacillus tujiorum</name>
    <dbReference type="NCBI Taxonomy" id="2912243"/>
    <lineage>
        <taxon>Bacteria</taxon>
        <taxon>Bacillati</taxon>
        <taxon>Bacillota</taxon>
        <taxon>Bacilli</taxon>
        <taxon>Lactobacillales</taxon>
        <taxon>Lactobacillaceae</taxon>
        <taxon>Levilactobacillus</taxon>
    </lineage>
</organism>
<evidence type="ECO:0000256" key="1">
    <source>
        <dbReference type="ARBA" id="ARBA00023125"/>
    </source>
</evidence>
<dbReference type="SUPFAM" id="SSF46955">
    <property type="entry name" value="Putative DNA-binding domain"/>
    <property type="match status" value="1"/>
</dbReference>
<accession>A0ABX1L2W8</accession>
<evidence type="ECO:0000313" key="4">
    <source>
        <dbReference type="Proteomes" id="UP000707477"/>
    </source>
</evidence>
<dbReference type="PANTHER" id="PTHR30204">
    <property type="entry name" value="REDOX-CYCLING DRUG-SENSING TRANSCRIPTIONAL ACTIVATOR SOXR"/>
    <property type="match status" value="1"/>
</dbReference>